<sequence>MAPIRRRDILFSAPIWYRAAASLPLPLFSPFFLVNKAIIDMENEGTDDVYQFTPSQNSQGERKHKKN</sequence>
<protein>
    <submittedName>
        <fullName evidence="1">Uncharacterized protein</fullName>
    </submittedName>
</protein>
<proteinExistence type="predicted"/>
<comment type="caution">
    <text evidence="1">The sequence shown here is derived from an EMBL/GenBank/DDBJ whole genome shotgun (WGS) entry which is preliminary data.</text>
</comment>
<dbReference type="Proteomes" id="UP000237105">
    <property type="component" value="Unassembled WGS sequence"/>
</dbReference>
<reference evidence="2" key="1">
    <citation type="submission" date="2016-06" db="EMBL/GenBank/DDBJ databases">
        <title>Parallel loss of symbiosis genes in relatives of nitrogen-fixing non-legume Parasponia.</title>
        <authorList>
            <person name="Van Velzen R."/>
            <person name="Holmer R."/>
            <person name="Bu F."/>
            <person name="Rutten L."/>
            <person name="Van Zeijl A."/>
            <person name="Liu W."/>
            <person name="Santuari L."/>
            <person name="Cao Q."/>
            <person name="Sharma T."/>
            <person name="Shen D."/>
            <person name="Roswanjaya Y."/>
            <person name="Wardhani T."/>
            <person name="Kalhor M.S."/>
            <person name="Jansen J."/>
            <person name="Van den Hoogen J."/>
            <person name="Gungor B."/>
            <person name="Hartog M."/>
            <person name="Hontelez J."/>
            <person name="Verver J."/>
            <person name="Yang W.-C."/>
            <person name="Schijlen E."/>
            <person name="Repin R."/>
            <person name="Schilthuizen M."/>
            <person name="Schranz E."/>
            <person name="Heidstra R."/>
            <person name="Miyata K."/>
            <person name="Fedorova E."/>
            <person name="Kohlen W."/>
            <person name="Bisseling T."/>
            <person name="Smit S."/>
            <person name="Geurts R."/>
        </authorList>
    </citation>
    <scope>NUCLEOTIDE SEQUENCE [LARGE SCALE GENOMIC DNA]</scope>
    <source>
        <strain evidence="2">cv. WU1-14</strain>
    </source>
</reference>
<name>A0A2P5DT45_PARAD</name>
<keyword evidence="2" id="KW-1185">Reference proteome</keyword>
<organism evidence="1 2">
    <name type="scientific">Parasponia andersonii</name>
    <name type="common">Sponia andersonii</name>
    <dbReference type="NCBI Taxonomy" id="3476"/>
    <lineage>
        <taxon>Eukaryota</taxon>
        <taxon>Viridiplantae</taxon>
        <taxon>Streptophyta</taxon>
        <taxon>Embryophyta</taxon>
        <taxon>Tracheophyta</taxon>
        <taxon>Spermatophyta</taxon>
        <taxon>Magnoliopsida</taxon>
        <taxon>eudicotyledons</taxon>
        <taxon>Gunneridae</taxon>
        <taxon>Pentapetalae</taxon>
        <taxon>rosids</taxon>
        <taxon>fabids</taxon>
        <taxon>Rosales</taxon>
        <taxon>Cannabaceae</taxon>
        <taxon>Parasponia</taxon>
    </lineage>
</organism>
<accession>A0A2P5DT45</accession>
<evidence type="ECO:0000313" key="1">
    <source>
        <dbReference type="EMBL" id="PON76473.1"/>
    </source>
</evidence>
<dbReference type="EMBL" id="JXTB01000018">
    <property type="protein sequence ID" value="PON76473.1"/>
    <property type="molecule type" value="Genomic_DNA"/>
</dbReference>
<evidence type="ECO:0000313" key="2">
    <source>
        <dbReference type="Proteomes" id="UP000237105"/>
    </source>
</evidence>
<dbReference type="AlphaFoldDB" id="A0A2P5DT45"/>
<gene>
    <name evidence="1" type="ORF">PanWU01x14_035270</name>
</gene>